<organism evidence="4 5">
    <name type="scientific">Salinithrix halophila</name>
    <dbReference type="NCBI Taxonomy" id="1485204"/>
    <lineage>
        <taxon>Bacteria</taxon>
        <taxon>Bacillati</taxon>
        <taxon>Bacillota</taxon>
        <taxon>Bacilli</taxon>
        <taxon>Bacillales</taxon>
        <taxon>Thermoactinomycetaceae</taxon>
        <taxon>Salinithrix</taxon>
    </lineage>
</organism>
<evidence type="ECO:0000313" key="5">
    <source>
        <dbReference type="Proteomes" id="UP001595843"/>
    </source>
</evidence>
<proteinExistence type="inferred from homology"/>
<dbReference type="InterPro" id="IPR041916">
    <property type="entry name" value="Anti_sigma_zinc_sf"/>
</dbReference>
<comment type="similarity">
    <text evidence="1">Belongs to the zinc-associated anti-sigma factor (ZAS) superfamily. Anti-sigma-W factor family.</text>
</comment>
<name>A0ABV8JI08_9BACL</name>
<evidence type="ECO:0000259" key="3">
    <source>
        <dbReference type="Pfam" id="PF13490"/>
    </source>
</evidence>
<evidence type="ECO:0000313" key="4">
    <source>
        <dbReference type="EMBL" id="MFC4077542.1"/>
    </source>
</evidence>
<keyword evidence="5" id="KW-1185">Reference proteome</keyword>
<comment type="caution">
    <text evidence="4">The sequence shown here is derived from an EMBL/GenBank/DDBJ whole genome shotgun (WGS) entry which is preliminary data.</text>
</comment>
<feature type="domain" description="Putative zinc-finger" evidence="3">
    <location>
        <begin position="7"/>
        <end position="36"/>
    </location>
</feature>
<dbReference type="EMBL" id="JBHSAP010000015">
    <property type="protein sequence ID" value="MFC4077542.1"/>
    <property type="molecule type" value="Genomic_DNA"/>
</dbReference>
<dbReference type="RefSeq" id="WP_380705352.1">
    <property type="nucleotide sequence ID" value="NZ_JBHSAP010000015.1"/>
</dbReference>
<sequence>MTCKDEGLLQAYIDGELARNERKEMAMHIEQCSDCQSKLNQMKESEDWIRIVMEESFSHPSQPVRIDPEDAWARFQQRLADDGEYEKPEKNKGITPMKRGWDHMKKSTKRWISGVAAAGVLLGAFSIPQVQAAASEWLSVFRLSQVEYVKVTEQDLQKTQDWLDNQQVGSLDLKGLGKVRTEGNKKDQIQSFDNYSQAEKAGHSLPKLPKGYESEEVAVHLPYTIHFQLNTKNINKLMKTMETGVQLDENLNGKSFNVTIPKYVALRLTDKDSSDSIEYMEGDAPEIKVEKGVDVDQLRKTLLSLPFVPENIKTQLMAMDWQKTLPIPVFEEQGKKVREVNIDGEKGIIQKDGWMSTLLWQKDGKIRVLSIYDKKATKDQLIQLAQQFN</sequence>
<dbReference type="Proteomes" id="UP001595843">
    <property type="component" value="Unassembled WGS sequence"/>
</dbReference>
<dbReference type="InterPro" id="IPR027383">
    <property type="entry name" value="Znf_put"/>
</dbReference>
<reference evidence="5" key="1">
    <citation type="journal article" date="2019" name="Int. J. Syst. Evol. Microbiol.">
        <title>The Global Catalogue of Microorganisms (GCM) 10K type strain sequencing project: providing services to taxonomists for standard genome sequencing and annotation.</title>
        <authorList>
            <consortium name="The Broad Institute Genomics Platform"/>
            <consortium name="The Broad Institute Genome Sequencing Center for Infectious Disease"/>
            <person name="Wu L."/>
            <person name="Ma J."/>
        </authorList>
    </citation>
    <scope>NUCLEOTIDE SEQUENCE [LARGE SCALE GENOMIC DNA]</scope>
    <source>
        <strain evidence="5">IBRC-M 10813</strain>
    </source>
</reference>
<protein>
    <recommendedName>
        <fullName evidence="2">Anti-sigma-W factor RsiW</fullName>
    </recommendedName>
</protein>
<gene>
    <name evidence="4" type="ORF">ACFOUO_12110</name>
</gene>
<evidence type="ECO:0000256" key="1">
    <source>
        <dbReference type="ARBA" id="ARBA00024353"/>
    </source>
</evidence>
<accession>A0ABV8JI08</accession>
<dbReference type="Pfam" id="PF13490">
    <property type="entry name" value="zf-HC2"/>
    <property type="match status" value="1"/>
</dbReference>
<evidence type="ECO:0000256" key="2">
    <source>
        <dbReference type="ARBA" id="ARBA00024438"/>
    </source>
</evidence>
<dbReference type="Gene3D" id="1.10.10.1320">
    <property type="entry name" value="Anti-sigma factor, zinc-finger domain"/>
    <property type="match status" value="1"/>
</dbReference>